<keyword evidence="3" id="KW-0949">S-adenosyl-L-methionine</keyword>
<dbReference type="PANTHER" id="PTHR10920:SF12">
    <property type="entry name" value="TRNA (CYTIDINE(32)_GUANOSINE(34)-2'-O)-METHYLTRANSFERASE-RELATED"/>
    <property type="match status" value="1"/>
</dbReference>
<reference evidence="6" key="1">
    <citation type="submission" date="2023-07" db="EMBL/GenBank/DDBJ databases">
        <authorList>
            <person name="Stuckert A."/>
        </authorList>
    </citation>
    <scope>NUCLEOTIDE SEQUENCE</scope>
</reference>
<sequence>MNVSMATELPPSSPRWPATQRFRLCQFNKAWENFFYVTASNPYWRADIFAETEIALSGAGNGGTSWGAPQRTRGTSTTGWPRRKAGESAQCIQAAAAGRGVSALPRSTESGGPVCGPRSWSQVLSRKLRSSNETTEVKIVAVDLQAMAPLPGVIQIQGDITKVSTAHEIIQHFEGQPADLVVCDGAPDVTGLHDIDEYIQAQLLLAALNITTHVLRAGGTFVAKIFRGKDVTLLYSQLKIFFREVTCAKPRSSRNSSIEAFVVCQGYSPPVGYVPNMSNPLLDHCYNVDFNQLEGPNRVIVPFLACGDLSAYDSDKTYPLQLENGKEYSYVPPNQPPIRPPYQEACFLKKNNLLAKERPLSPVTTPSTTTNSEDDASGVSEGAAIQKLSISS</sequence>
<accession>A0ABN9KZE8</accession>
<keyword evidence="7" id="KW-1185">Reference proteome</keyword>
<feature type="domain" description="Ribosomal RNA methyltransferase FtsJ" evidence="5">
    <location>
        <begin position="115"/>
        <end position="267"/>
    </location>
</feature>
<evidence type="ECO:0000256" key="1">
    <source>
        <dbReference type="ARBA" id="ARBA00022603"/>
    </source>
</evidence>
<keyword evidence="1" id="KW-0489">Methyltransferase</keyword>
<dbReference type="InterPro" id="IPR029063">
    <property type="entry name" value="SAM-dependent_MTases_sf"/>
</dbReference>
<evidence type="ECO:0000256" key="2">
    <source>
        <dbReference type="ARBA" id="ARBA00022679"/>
    </source>
</evidence>
<dbReference type="Pfam" id="PF01728">
    <property type="entry name" value="FtsJ"/>
    <property type="match status" value="1"/>
</dbReference>
<evidence type="ECO:0000313" key="6">
    <source>
        <dbReference type="EMBL" id="CAJ0927453.1"/>
    </source>
</evidence>
<dbReference type="Gene3D" id="3.40.50.150">
    <property type="entry name" value="Vaccinia Virus protein VP39"/>
    <property type="match status" value="1"/>
</dbReference>
<evidence type="ECO:0000313" key="7">
    <source>
        <dbReference type="Proteomes" id="UP001176940"/>
    </source>
</evidence>
<feature type="compositionally biased region" description="Low complexity" evidence="4">
    <location>
        <begin position="360"/>
        <end position="371"/>
    </location>
</feature>
<dbReference type="InterPro" id="IPR002877">
    <property type="entry name" value="RNA_MeTrfase_FtsJ_dom"/>
</dbReference>
<gene>
    <name evidence="6" type="ORF">RIMI_LOCUS3043763</name>
</gene>
<protein>
    <recommendedName>
        <fullName evidence="5">Ribosomal RNA methyltransferase FtsJ domain-containing protein</fullName>
    </recommendedName>
</protein>
<feature type="region of interest" description="Disordered" evidence="4">
    <location>
        <begin position="60"/>
        <end position="87"/>
    </location>
</feature>
<feature type="region of interest" description="Disordered" evidence="4">
    <location>
        <begin position="357"/>
        <end position="392"/>
    </location>
</feature>
<dbReference type="InterPro" id="IPR050082">
    <property type="entry name" value="RNA_methyltr_RlmE"/>
</dbReference>
<dbReference type="EMBL" id="CAUEEQ010004447">
    <property type="protein sequence ID" value="CAJ0927453.1"/>
    <property type="molecule type" value="Genomic_DNA"/>
</dbReference>
<dbReference type="PANTHER" id="PTHR10920">
    <property type="entry name" value="RIBOSOMAL RNA METHYLTRANSFERASE"/>
    <property type="match status" value="1"/>
</dbReference>
<evidence type="ECO:0000256" key="3">
    <source>
        <dbReference type="ARBA" id="ARBA00022691"/>
    </source>
</evidence>
<keyword evidence="2" id="KW-0808">Transferase</keyword>
<dbReference type="SUPFAM" id="SSF53335">
    <property type="entry name" value="S-adenosyl-L-methionine-dependent methyltransferases"/>
    <property type="match status" value="1"/>
</dbReference>
<name>A0ABN9KZE8_9NEOB</name>
<comment type="caution">
    <text evidence="6">The sequence shown here is derived from an EMBL/GenBank/DDBJ whole genome shotgun (WGS) entry which is preliminary data.</text>
</comment>
<evidence type="ECO:0000256" key="4">
    <source>
        <dbReference type="SAM" id="MobiDB-lite"/>
    </source>
</evidence>
<organism evidence="6 7">
    <name type="scientific">Ranitomeya imitator</name>
    <name type="common">mimic poison frog</name>
    <dbReference type="NCBI Taxonomy" id="111125"/>
    <lineage>
        <taxon>Eukaryota</taxon>
        <taxon>Metazoa</taxon>
        <taxon>Chordata</taxon>
        <taxon>Craniata</taxon>
        <taxon>Vertebrata</taxon>
        <taxon>Euteleostomi</taxon>
        <taxon>Amphibia</taxon>
        <taxon>Batrachia</taxon>
        <taxon>Anura</taxon>
        <taxon>Neobatrachia</taxon>
        <taxon>Hyloidea</taxon>
        <taxon>Dendrobatidae</taxon>
        <taxon>Dendrobatinae</taxon>
        <taxon>Ranitomeya</taxon>
    </lineage>
</organism>
<proteinExistence type="predicted"/>
<evidence type="ECO:0000259" key="5">
    <source>
        <dbReference type="Pfam" id="PF01728"/>
    </source>
</evidence>
<dbReference type="Proteomes" id="UP001176940">
    <property type="component" value="Unassembled WGS sequence"/>
</dbReference>